<comment type="caution">
    <text evidence="5">The sequence shown here is derived from an EMBL/GenBank/DDBJ whole genome shotgun (WGS) entry which is preliminary data.</text>
</comment>
<keyword evidence="3" id="KW-0949">S-adenosyl-L-methionine</keyword>
<dbReference type="AlphaFoldDB" id="A0A443PQF5"/>
<dbReference type="InterPro" id="IPR012967">
    <property type="entry name" value="COMT_dimerisation"/>
</dbReference>
<evidence type="ECO:0000313" key="6">
    <source>
        <dbReference type="Proteomes" id="UP000283530"/>
    </source>
</evidence>
<proteinExistence type="predicted"/>
<keyword evidence="1 5" id="KW-0489">Methyltransferase</keyword>
<accession>A0A443PQF5</accession>
<evidence type="ECO:0000256" key="2">
    <source>
        <dbReference type="ARBA" id="ARBA00022679"/>
    </source>
</evidence>
<evidence type="ECO:0000256" key="3">
    <source>
        <dbReference type="ARBA" id="ARBA00022691"/>
    </source>
</evidence>
<dbReference type="Gene3D" id="1.10.10.10">
    <property type="entry name" value="Winged helix-like DNA-binding domain superfamily/Winged helix DNA-binding domain"/>
    <property type="match status" value="1"/>
</dbReference>
<keyword evidence="2 5" id="KW-0808">Transferase</keyword>
<feature type="domain" description="O-methyltransferase dimerisation" evidence="4">
    <location>
        <begin position="21"/>
        <end position="102"/>
    </location>
</feature>
<dbReference type="InterPro" id="IPR036388">
    <property type="entry name" value="WH-like_DNA-bd_sf"/>
</dbReference>
<dbReference type="STRING" id="337451.A0A443PQF5"/>
<dbReference type="EMBL" id="QPKB01000009">
    <property type="protein sequence ID" value="RWR92998.1"/>
    <property type="molecule type" value="Genomic_DNA"/>
</dbReference>
<dbReference type="GO" id="GO:0032259">
    <property type="term" value="P:methylation"/>
    <property type="evidence" value="ECO:0007669"/>
    <property type="project" value="UniProtKB-KW"/>
</dbReference>
<gene>
    <name evidence="5" type="ORF">CKAN_02222800</name>
</gene>
<dbReference type="FunFam" id="1.10.10.10:FF:000357">
    <property type="entry name" value="Caffeic acid 3-O-methyltransferase"/>
    <property type="match status" value="1"/>
</dbReference>
<evidence type="ECO:0000256" key="1">
    <source>
        <dbReference type="ARBA" id="ARBA00022603"/>
    </source>
</evidence>
<evidence type="ECO:0000259" key="4">
    <source>
        <dbReference type="Pfam" id="PF08100"/>
    </source>
</evidence>
<evidence type="ECO:0000313" key="5">
    <source>
        <dbReference type="EMBL" id="RWR92998.1"/>
    </source>
</evidence>
<sequence length="107" mass="11482">MATQDHPNRLYGIDLSSVISFLLTLRAAIQPNVFQIIADAGPDSHLSSSEIAAKLPTTNTHAPAILDRILRVLAANSALTMSRESITTQQDGVGLWADERVSQPCEG</sequence>
<dbReference type="GO" id="GO:0008168">
    <property type="term" value="F:methyltransferase activity"/>
    <property type="evidence" value="ECO:0007669"/>
    <property type="project" value="UniProtKB-KW"/>
</dbReference>
<keyword evidence="6" id="KW-1185">Reference proteome</keyword>
<dbReference type="GO" id="GO:0046983">
    <property type="term" value="F:protein dimerization activity"/>
    <property type="evidence" value="ECO:0007669"/>
    <property type="project" value="InterPro"/>
</dbReference>
<dbReference type="InterPro" id="IPR036390">
    <property type="entry name" value="WH_DNA-bd_sf"/>
</dbReference>
<dbReference type="Pfam" id="PF08100">
    <property type="entry name" value="Dimerisation"/>
    <property type="match status" value="1"/>
</dbReference>
<dbReference type="OrthoDB" id="1606438at2759"/>
<organism evidence="5 6">
    <name type="scientific">Cinnamomum micranthum f. kanehirae</name>
    <dbReference type="NCBI Taxonomy" id="337451"/>
    <lineage>
        <taxon>Eukaryota</taxon>
        <taxon>Viridiplantae</taxon>
        <taxon>Streptophyta</taxon>
        <taxon>Embryophyta</taxon>
        <taxon>Tracheophyta</taxon>
        <taxon>Spermatophyta</taxon>
        <taxon>Magnoliopsida</taxon>
        <taxon>Magnoliidae</taxon>
        <taxon>Laurales</taxon>
        <taxon>Lauraceae</taxon>
        <taxon>Cinnamomum</taxon>
    </lineage>
</organism>
<name>A0A443PQF5_9MAGN</name>
<reference evidence="5 6" key="1">
    <citation type="journal article" date="2019" name="Nat. Plants">
        <title>Stout camphor tree genome fills gaps in understanding of flowering plant genome evolution.</title>
        <authorList>
            <person name="Chaw S.M."/>
            <person name="Liu Y.C."/>
            <person name="Wu Y.W."/>
            <person name="Wang H.Y."/>
            <person name="Lin C.I."/>
            <person name="Wu C.S."/>
            <person name="Ke H.M."/>
            <person name="Chang L.Y."/>
            <person name="Hsu C.Y."/>
            <person name="Yang H.T."/>
            <person name="Sudianto E."/>
            <person name="Hsu M.H."/>
            <person name="Wu K.P."/>
            <person name="Wang L.N."/>
            <person name="Leebens-Mack J.H."/>
            <person name="Tsai I.J."/>
        </authorList>
    </citation>
    <scope>NUCLEOTIDE SEQUENCE [LARGE SCALE GENOMIC DNA]</scope>
    <source>
        <strain evidence="6">cv. Chaw 1501</strain>
        <tissue evidence="5">Young leaves</tissue>
    </source>
</reference>
<dbReference type="SUPFAM" id="SSF46785">
    <property type="entry name" value="Winged helix' DNA-binding domain"/>
    <property type="match status" value="1"/>
</dbReference>
<protein>
    <submittedName>
        <fullName evidence="5">S-scoulerine 9-O-methyltransferase-like protein</fullName>
    </submittedName>
</protein>
<dbReference type="Proteomes" id="UP000283530">
    <property type="component" value="Unassembled WGS sequence"/>
</dbReference>